<dbReference type="KEGG" id="rgi:RGI145_10540"/>
<feature type="transmembrane region" description="Helical" evidence="6">
    <location>
        <begin position="132"/>
        <end position="153"/>
    </location>
</feature>
<proteinExistence type="inferred from homology"/>
<dbReference type="InterPro" id="IPR000620">
    <property type="entry name" value="EamA_dom"/>
</dbReference>
<dbReference type="RefSeq" id="WP_075798307.1">
    <property type="nucleotide sequence ID" value="NZ_CP015583.1"/>
</dbReference>
<evidence type="ECO:0000256" key="4">
    <source>
        <dbReference type="ARBA" id="ARBA00022989"/>
    </source>
</evidence>
<keyword evidence="3 6" id="KW-0812">Transmembrane</keyword>
<dbReference type="Pfam" id="PF00892">
    <property type="entry name" value="EamA"/>
    <property type="match status" value="2"/>
</dbReference>
<evidence type="ECO:0000313" key="8">
    <source>
        <dbReference type="EMBL" id="APT57469.1"/>
    </source>
</evidence>
<feature type="transmembrane region" description="Helical" evidence="6">
    <location>
        <begin position="273"/>
        <end position="290"/>
    </location>
</feature>
<evidence type="ECO:0000256" key="6">
    <source>
        <dbReference type="SAM" id="Phobius"/>
    </source>
</evidence>
<dbReference type="STRING" id="257708.RGI145_10540"/>
<organism evidence="8 10">
    <name type="scientific">Roseomonas gilardii</name>
    <dbReference type="NCBI Taxonomy" id="257708"/>
    <lineage>
        <taxon>Bacteria</taxon>
        <taxon>Pseudomonadati</taxon>
        <taxon>Pseudomonadota</taxon>
        <taxon>Alphaproteobacteria</taxon>
        <taxon>Acetobacterales</taxon>
        <taxon>Roseomonadaceae</taxon>
        <taxon>Roseomonas</taxon>
    </lineage>
</organism>
<dbReference type="eggNOG" id="COG0697">
    <property type="taxonomic scope" value="Bacteria"/>
</dbReference>
<reference evidence="9" key="3">
    <citation type="submission" date="2023-09" db="EMBL/GenBank/DDBJ databases">
        <authorList>
            <person name="Schober I."/>
            <person name="Bunk B."/>
        </authorList>
    </citation>
    <scope>NUCLEOTIDE SEQUENCE</scope>
    <source>
        <strain evidence="9">DSM 103800</strain>
    </source>
</reference>
<evidence type="ECO:0000256" key="3">
    <source>
        <dbReference type="ARBA" id="ARBA00022692"/>
    </source>
</evidence>
<feature type="domain" description="EamA" evidence="7">
    <location>
        <begin position="11"/>
        <end position="143"/>
    </location>
</feature>
<comment type="similarity">
    <text evidence="2">Belongs to the drug/metabolite transporter (DMT) superfamily. 10 TMS drug/metabolite exporter (DME) (TC 2.A.7.3) family.</text>
</comment>
<feature type="transmembrane region" description="Helical" evidence="6">
    <location>
        <begin position="159"/>
        <end position="178"/>
    </location>
</feature>
<feature type="transmembrane region" description="Helical" evidence="6">
    <location>
        <begin position="190"/>
        <end position="213"/>
    </location>
</feature>
<evidence type="ECO:0000256" key="5">
    <source>
        <dbReference type="ARBA" id="ARBA00023136"/>
    </source>
</evidence>
<evidence type="ECO:0000256" key="2">
    <source>
        <dbReference type="ARBA" id="ARBA00009853"/>
    </source>
</evidence>
<reference evidence="8 10" key="1">
    <citation type="submission" date="2016-05" db="EMBL/GenBank/DDBJ databases">
        <title>Complete Genome and Methylome Analysis of Psychrotrophic Bacterial Isolates from Antarctic Lake Untersee.</title>
        <authorList>
            <person name="Fomenkov A."/>
            <person name="Akimov V.N."/>
            <person name="Vasilyeva L.V."/>
            <person name="Andersen D."/>
            <person name="Vincze T."/>
            <person name="Roberts R.J."/>
        </authorList>
    </citation>
    <scope>NUCLEOTIDE SEQUENCE [LARGE SCALE GENOMIC DNA]</scope>
    <source>
        <strain evidence="8 10">U14-5</strain>
    </source>
</reference>
<comment type="subcellular location">
    <subcellularLocation>
        <location evidence="1">Membrane</location>
        <topology evidence="1">Multi-pass membrane protein</topology>
    </subcellularLocation>
</comment>
<dbReference type="EMBL" id="JAVVDO010000006">
    <property type="protein sequence ID" value="MDT8330608.1"/>
    <property type="molecule type" value="Genomic_DNA"/>
</dbReference>
<keyword evidence="11" id="KW-1185">Reference proteome</keyword>
<feature type="domain" description="EamA" evidence="7">
    <location>
        <begin position="162"/>
        <end position="289"/>
    </location>
</feature>
<feature type="transmembrane region" description="Helical" evidence="6">
    <location>
        <begin position="247"/>
        <end position="267"/>
    </location>
</feature>
<feature type="transmembrane region" description="Helical" evidence="6">
    <location>
        <begin position="12"/>
        <end position="30"/>
    </location>
</feature>
<protein>
    <submittedName>
        <fullName evidence="9">DMT family transporter</fullName>
    </submittedName>
</protein>
<dbReference type="Proteomes" id="UP000185494">
    <property type="component" value="Chromosome 1"/>
</dbReference>
<dbReference type="AlphaFoldDB" id="A0A1L7AFL1"/>
<dbReference type="InterPro" id="IPR037185">
    <property type="entry name" value="EmrE-like"/>
</dbReference>
<dbReference type="Proteomes" id="UP001258945">
    <property type="component" value="Unassembled WGS sequence"/>
</dbReference>
<reference evidence="9 11" key="2">
    <citation type="journal article" date="2019" name="Microb. Pathog.">
        <title>Comparison of VITEK 2, MALDI-TOF MS, 16S rRNA gene sequencing, and whole-genome sequencing for identification of Roseomonas mucosa.</title>
        <authorList>
            <person name="Rudolph W.W."/>
            <person name="Gunzer F."/>
            <person name="Trauth M."/>
            <person name="Bunk B."/>
            <person name="Bigge R."/>
            <person name="Schrottner P."/>
        </authorList>
    </citation>
    <scope>NUCLEOTIDE SEQUENCE [LARGE SCALE GENOMIC DNA]</scope>
    <source>
        <strain evidence="9 11">DSM 103800</strain>
    </source>
</reference>
<evidence type="ECO:0000313" key="10">
    <source>
        <dbReference type="Proteomes" id="UP000185494"/>
    </source>
</evidence>
<evidence type="ECO:0000313" key="9">
    <source>
        <dbReference type="EMBL" id="MDT8330608.1"/>
    </source>
</evidence>
<feature type="transmembrane region" description="Helical" evidence="6">
    <location>
        <begin position="219"/>
        <end position="240"/>
    </location>
</feature>
<dbReference type="PANTHER" id="PTHR22911">
    <property type="entry name" value="ACYL-MALONYL CONDENSING ENZYME-RELATED"/>
    <property type="match status" value="1"/>
</dbReference>
<feature type="transmembrane region" description="Helical" evidence="6">
    <location>
        <begin position="100"/>
        <end position="120"/>
    </location>
</feature>
<keyword evidence="4 6" id="KW-1133">Transmembrane helix</keyword>
<gene>
    <name evidence="8" type="ORF">RGI145_10540</name>
    <name evidence="9" type="ORF">RQ831_06065</name>
</gene>
<dbReference type="PANTHER" id="PTHR22911:SF6">
    <property type="entry name" value="SOLUTE CARRIER FAMILY 35 MEMBER G1"/>
    <property type="match status" value="1"/>
</dbReference>
<dbReference type="GO" id="GO:0016020">
    <property type="term" value="C:membrane"/>
    <property type="evidence" value="ECO:0007669"/>
    <property type="project" value="UniProtKB-SubCell"/>
</dbReference>
<evidence type="ECO:0000259" key="7">
    <source>
        <dbReference type="Pfam" id="PF00892"/>
    </source>
</evidence>
<dbReference type="EMBL" id="CP015583">
    <property type="protein sequence ID" value="APT57469.1"/>
    <property type="molecule type" value="Genomic_DNA"/>
</dbReference>
<evidence type="ECO:0000256" key="1">
    <source>
        <dbReference type="ARBA" id="ARBA00004141"/>
    </source>
</evidence>
<name>A0A1L7AFL1_9PROT</name>
<keyword evidence="5 6" id="KW-0472">Membrane</keyword>
<evidence type="ECO:0000313" key="11">
    <source>
        <dbReference type="Proteomes" id="UP001258945"/>
    </source>
</evidence>
<accession>A0A1L7AFL1</accession>
<dbReference type="SUPFAM" id="SSF103481">
    <property type="entry name" value="Multidrug resistance efflux transporter EmrE"/>
    <property type="match status" value="2"/>
</dbReference>
<sequence length="298" mass="31116">MQDPVSAARRRAILLVLGEALAFSLVAAMIKLLGGAIPLAEVMLFRNLFALPALMPQALAHGGWRALRTRAPLGHLQRSGWGLLAMGGAFYGYANLPLALASALTFTMPLFLTVFSVPLLGDRVGPRRASAVLVGFTGVLVMLSPGLLPGSGVGTPDPVAVGVVLLSAIGWALAMISIRRMGTSGEPGVTIVLWYALSGVVACSIASLPVWVWPTAGQWALLAGLGMVSGIGQLLLTAAYRSGEAAMLAPFEYSGLIWATLLGSLLWGEFPGLADLAGFVILVSAGLFIWRTEVTRRA</sequence>